<dbReference type="InterPro" id="IPR022385">
    <property type="entry name" value="Rhs_assc_core"/>
</dbReference>
<evidence type="ECO:0000256" key="2">
    <source>
        <dbReference type="SAM" id="SignalP"/>
    </source>
</evidence>
<reference evidence="3 4" key="1">
    <citation type="submission" date="2019-03" db="EMBL/GenBank/DDBJ databases">
        <authorList>
            <person name="Nijsse B."/>
        </authorList>
    </citation>
    <scope>NUCLEOTIDE SEQUENCE [LARGE SCALE GENOMIC DNA]</scope>
    <source>
        <strain evidence="3">Desulfoluna butyratoxydans MSL71</strain>
    </source>
</reference>
<feature type="signal peptide" evidence="2">
    <location>
        <begin position="1"/>
        <end position="33"/>
    </location>
</feature>
<keyword evidence="4" id="KW-1185">Reference proteome</keyword>
<dbReference type="Gene3D" id="2.180.10.10">
    <property type="entry name" value="RHS repeat-associated core"/>
    <property type="match status" value="2"/>
</dbReference>
<proteinExistence type="predicted"/>
<dbReference type="NCBIfam" id="TIGR03696">
    <property type="entry name" value="Rhs_assc_core"/>
    <property type="match status" value="1"/>
</dbReference>
<keyword evidence="2" id="KW-0732">Signal</keyword>
<sequence>MNLRQMKSFSKATILTSMMVVLFLFNPVSSRHAGASGGPAFKGGFIAGKGMVLSDAGNPIWVEYTVDGEVRVPDELGEAVGDLNGAIVMSAYRYKAANDAFRLLKESFAGSSDAYVVMDRDEYLSTRFMLADDETVYTNKPPLSSPDTFSVVIRAQHYLFDSNMDLVLLESPIDLKRAQHLSSETQSLLLNKDTRDVIYQSPHNIGYKSAFFSKNGDWEDDSGQMGLYSYDHMTDTLWAPLEGARVYSNLFPMGQDSADENGRFMLKYVIPPCPGFSYTYEHDVVGELAFQTFNPKSRRQFLRYFVSRPVFDFCMGYSEGVIPFGMMEVAAISGLQTQEAHYLGMKAAMDARSLVKLTVDLVMLTGEASLKNEKRFGVGCDDGLLGSIELGETAYGTGIMPEYAPTSPDQYDMVFDFDGDGKADKTRLRKVETQEESEEEPIVNWYLDVWFDEHDPDHDPVDLTRLADYVPDSGTAEKTSADFYDRGLLETISKKDLEDTDTFVFRESNGSLITYREGLSPAETPHVGMVTDEHKARVNYRLKMRGPIPTAPHAESIADWGARSNLNADLCRRHADHLRPGEWVNVVMINRASGYIGSERVQVGLSSGGAGLVNFTPPEIEMRPPNLKIRAERTYMVESGAEQGERENLIGFEGAGLVNDVVIKITTEWVGWDGMPLPKDLRGYTGRVAKVVAADCLEEASDPWLAQFEIRPGIHTQIVKLPRGDNSDVQKAHYYIQVNGEPVDRNPNFSSAADFQTLGAGNGVLQYRPSHYVPVKVAVYDEKATRLAEFARNKLLAEEEPVPEEVRPVYKWVYRPEMQFSLFDGRIVSEEESMETDTSETEAKEQPPYLESQGMWTNFIYSILEDELEMLAGFGDERRFVFDIGGHEVEAVINEEGKTLVTGNLDINKLFSPEDYLTVRLIMNGDDANTLWEYNAVKLKILAENPKGTQCRMMPGQPLTLYAETWPKDTEIVWTVIKEKTDDRVRLESPENLSGRERPTCILRANENTAQGWAVIRATTKKDPSIFTEVAVRVGCPSCTDCDKPGAGFFRLSSVDARISLGLFDGGAPAGDLLIKTDELSPELLTPKTLSVSTLVKGVDQRFDAEGMLRQIVVPQALVDIEPHDDQKGYDIRYYYPSQYKWNQETQLFEPSGEPFTLWRVENPHASAEKMTRLKVTEIRGGVETPYEYVQEKLDGINEKWSLIEAQGEKVTERLEEKLSDIERSITTVVKDKENRIASTQKNLWKKFPWGEEIVESITDPGGMALKRIQQYETNSSSPGYGKLKQVENPEGSWRRYTYDGKGRVMRVASSLLDAGTSSRDTRGKEVVNSYDPVLASDTQSPEDDRRPRTVEERVEGALVSRTLHAYIVDESTRERTEITERCLDPDAAYGAQGNLRTVRVLNPVKIGDITSGLTKKVVFPDGRMETYGYEATEDGGLKTIVTHGTEAFPQGIAGKTTREITIENHLGRVTRTETQIRTDDGFARISWTENEYDNEGHVIVTRNSSGGRTESSWGCCHRDSYTDATGTSTDYLYDDLGRVMSASREGLKGEITTTYTYDAKGRRLTETVSAGGLTLQTENHYDTAGRLDYIIGQDGLKTSYAYSEDGLTTTVIRPGGGTEITTRFKDGRIKSVTGTAVPARYYAYGVEEDGSQWTRVSHGEQDGPMWETTWTDRLGRTVKAEKPGFDGVEITRHYYDAKGRLVRTETPGMADTLYVYNDAGEAFRTGLDVDGNRELVLGSADRITDSETLTKEVDGAWWQEATQIVYAEEGSDDATVVSTSRNRLTGLGVNLASESVTIDIHGNETVSKTVVDRGSDTVTQTVGSPFSDTDQVSESRYGLVVSSTSATGLTTTLDYDALGRRTQVTDPRTGTAVTHYNAKGRVDWVEDAAGFRQTFAYDPATGMKVAETNALKKTVRTAYNTRGQVTHTWGDATYPVAYTYDDQGRMKTMTTYRTEQGWSGEQFPESATGDLTTWHYHGATGLLSAKEDAQGKSTTYTYTAGGKLHTRTWAREKAGAQLTTTYAYDDATGELKTIDYSDDTPDITFDYDRLGRQESIRDAVGHRTFAYNEFLSLASETTSGLINQTVTRTYDAKGRSNGFALGSGYNITYGFADNGRFQTLAWNAGGHEDTVTYSRVDNSELVGGYTTANGFAATYAFEPERNLKTSVENTWDVAVISSYTYAYDEIGRRNSVKNSGAAFAEAAFTKWGYNDRNEVTESRRYKGADADDLSLPIDPETRLFAYDPIGNRKTATEGGPEAQQVLKSYVTNELNQYASITEGSVAESLGYDADGNMTSWNGNVMEWNGENRLVAFYPSAPVEGDMKFVFAYDYMGRRVKKVTQVYSGGAWGDEKATLFVYDGWNLVAETDGAGVVRKSYVWGLDLSQSLQGAGGVGGLVAEVMEGEAYYLAYDANGNVGQLVDGSGNIAARYEYDAFGKEILVEGEVADENAVRFSTKYRDEMGLVYYGYRYYVSELGRWGSRDPIGEEKSDNIYQGMKNSTVNKIDSKGLFDIPSNLSGLKKVYDSAWNDPRSFVINPYYPKCGPTPRDPTNYNPMPATYVSIEMHRYIGGGLLYIKCCDGCVEHRHTYMKVCNGTAKEVSISIGIASNTTGEACRKPPQKLVGPEKGGTIYGPLGFEAGATFGTKGEGASYSGGVGLSYSPLPVKATFCYYQLIESKGLGSCLKRR</sequence>
<accession>A0A4U8YUQ9</accession>
<dbReference type="EMBL" id="CAADHO010000004">
    <property type="protein sequence ID" value="VFQ45093.1"/>
    <property type="molecule type" value="Genomic_DNA"/>
</dbReference>
<dbReference type="PANTHER" id="PTHR32305">
    <property type="match status" value="1"/>
</dbReference>
<dbReference type="InterPro" id="IPR006530">
    <property type="entry name" value="YD"/>
</dbReference>
<evidence type="ECO:0000313" key="4">
    <source>
        <dbReference type="Proteomes" id="UP000507962"/>
    </source>
</evidence>
<dbReference type="InterPro" id="IPR031325">
    <property type="entry name" value="RHS_repeat"/>
</dbReference>
<name>A0A4U8YUQ9_9BACT</name>
<protein>
    <submittedName>
        <fullName evidence="3">Rhs repeat</fullName>
    </submittedName>
</protein>
<feature type="chain" id="PRO_5020958785" evidence="2">
    <location>
        <begin position="34"/>
        <end position="2686"/>
    </location>
</feature>
<feature type="region of interest" description="Disordered" evidence="1">
    <location>
        <begin position="1315"/>
        <end position="1350"/>
    </location>
</feature>
<dbReference type="NCBIfam" id="TIGR01643">
    <property type="entry name" value="YD_repeat_2x"/>
    <property type="match status" value="1"/>
</dbReference>
<dbReference type="PANTHER" id="PTHR32305:SF15">
    <property type="entry name" value="PROTEIN RHSA-RELATED"/>
    <property type="match status" value="1"/>
</dbReference>
<dbReference type="RefSeq" id="WP_180141251.1">
    <property type="nucleotide sequence ID" value="NZ_CAADHO010000004.1"/>
</dbReference>
<evidence type="ECO:0000313" key="3">
    <source>
        <dbReference type="EMBL" id="VFQ45093.1"/>
    </source>
</evidence>
<evidence type="ECO:0000256" key="1">
    <source>
        <dbReference type="SAM" id="MobiDB-lite"/>
    </source>
</evidence>
<dbReference type="InterPro" id="IPR050708">
    <property type="entry name" value="T6SS_VgrG/RHS"/>
</dbReference>
<gene>
    <name evidence="3" type="ORF">MSL71_27500</name>
</gene>
<dbReference type="Pfam" id="PF05593">
    <property type="entry name" value="RHS_repeat"/>
    <property type="match status" value="1"/>
</dbReference>
<dbReference type="Proteomes" id="UP000507962">
    <property type="component" value="Unassembled WGS sequence"/>
</dbReference>
<organism evidence="3 4">
    <name type="scientific">Desulfoluna butyratoxydans</name>
    <dbReference type="NCBI Taxonomy" id="231438"/>
    <lineage>
        <taxon>Bacteria</taxon>
        <taxon>Pseudomonadati</taxon>
        <taxon>Thermodesulfobacteriota</taxon>
        <taxon>Desulfobacteria</taxon>
        <taxon>Desulfobacterales</taxon>
        <taxon>Desulfolunaceae</taxon>
        <taxon>Desulfoluna</taxon>
    </lineage>
</organism>